<reference evidence="4" key="2">
    <citation type="submission" date="2015-06" db="UniProtKB">
        <authorList>
            <consortium name="EnsemblPlants"/>
        </authorList>
    </citation>
    <scope>IDENTIFICATION</scope>
    <source>
        <strain evidence="4">DM1-3 516 R44</strain>
    </source>
</reference>
<proteinExistence type="predicted"/>
<keyword evidence="1" id="KW-0479">Metal-binding</keyword>
<dbReference type="PROSITE" id="PS50158">
    <property type="entry name" value="ZF_CCHC"/>
    <property type="match status" value="1"/>
</dbReference>
<sequence length="281" mass="30879">MPNITGRRARAPEEQPTNEDLRDALTLFAQAMANQANHGAQAPQAPTPASRVRDFVRMNPPEFYGSKLDEDPQEFSDEVHKLLAIMGLRSENKAELAAYQLKGVAQIWYNQWKEEKGANYVGSQIGGVHEKLRKMRGHEAKRARFEGKFQSRKGGRFHQGQGSSHAPHKRFVNDVPRAQGVGGMGPIDVCPKCGKGHGGPCLRNTSACYSCGEMGHKAMNCPRNHNKGKEVRPQGANAVPLGERGADKMVPQGTIGFYALHGRQGVDEVPDVVTDMLKIFD</sequence>
<dbReference type="InterPro" id="IPR001878">
    <property type="entry name" value="Znf_CCHC"/>
</dbReference>
<dbReference type="EnsemblPlants" id="PGSC0003DMT400089744">
    <property type="protein sequence ID" value="PGSC0003DMT400089744"/>
    <property type="gene ID" value="PGSC0003DMG400039315"/>
</dbReference>
<keyword evidence="1" id="KW-0862">Zinc</keyword>
<evidence type="ECO:0000259" key="3">
    <source>
        <dbReference type="PROSITE" id="PS50158"/>
    </source>
</evidence>
<evidence type="ECO:0000313" key="4">
    <source>
        <dbReference type="EnsemblPlants" id="PGSC0003DMT400089744"/>
    </source>
</evidence>
<organism evidence="4 5">
    <name type="scientific">Solanum tuberosum</name>
    <name type="common">Potato</name>
    <dbReference type="NCBI Taxonomy" id="4113"/>
    <lineage>
        <taxon>Eukaryota</taxon>
        <taxon>Viridiplantae</taxon>
        <taxon>Streptophyta</taxon>
        <taxon>Embryophyta</taxon>
        <taxon>Tracheophyta</taxon>
        <taxon>Spermatophyta</taxon>
        <taxon>Magnoliopsida</taxon>
        <taxon>eudicotyledons</taxon>
        <taxon>Gunneridae</taxon>
        <taxon>Pentapetalae</taxon>
        <taxon>asterids</taxon>
        <taxon>lamiids</taxon>
        <taxon>Solanales</taxon>
        <taxon>Solanaceae</taxon>
        <taxon>Solanoideae</taxon>
        <taxon>Solaneae</taxon>
        <taxon>Solanum</taxon>
    </lineage>
</organism>
<dbReference type="Gramene" id="PGSC0003DMT400089744">
    <property type="protein sequence ID" value="PGSC0003DMT400089744"/>
    <property type="gene ID" value="PGSC0003DMG400039315"/>
</dbReference>
<dbReference type="GO" id="GO:0003676">
    <property type="term" value="F:nucleic acid binding"/>
    <property type="evidence" value="ECO:0007669"/>
    <property type="project" value="InterPro"/>
</dbReference>
<accession>M1DIU1</accession>
<dbReference type="AlphaFoldDB" id="M1DIU1"/>
<evidence type="ECO:0000313" key="5">
    <source>
        <dbReference type="Proteomes" id="UP000011115"/>
    </source>
</evidence>
<evidence type="ECO:0000256" key="2">
    <source>
        <dbReference type="SAM" id="MobiDB-lite"/>
    </source>
</evidence>
<dbReference type="PaxDb" id="4113-PGSC0003DMT400089744"/>
<name>M1DIU1_SOLTU</name>
<feature type="region of interest" description="Disordered" evidence="2">
    <location>
        <begin position="151"/>
        <end position="170"/>
    </location>
</feature>
<protein>
    <submittedName>
        <fullName evidence="4">Gag-pol protein</fullName>
    </submittedName>
</protein>
<dbReference type="SMART" id="SM00343">
    <property type="entry name" value="ZnF_C2HC"/>
    <property type="match status" value="1"/>
</dbReference>
<feature type="domain" description="CCHC-type" evidence="3">
    <location>
        <begin position="208"/>
        <end position="223"/>
    </location>
</feature>
<feature type="region of interest" description="Disordered" evidence="2">
    <location>
        <begin position="1"/>
        <end position="22"/>
    </location>
</feature>
<dbReference type="InParanoid" id="M1DIU1"/>
<dbReference type="Proteomes" id="UP000011115">
    <property type="component" value="Unassembled WGS sequence"/>
</dbReference>
<keyword evidence="1" id="KW-0863">Zinc-finger</keyword>
<dbReference type="GO" id="GO:0008270">
    <property type="term" value="F:zinc ion binding"/>
    <property type="evidence" value="ECO:0007669"/>
    <property type="project" value="UniProtKB-KW"/>
</dbReference>
<keyword evidence="5" id="KW-1185">Reference proteome</keyword>
<dbReference type="HOGENOM" id="CLU_991794_0_0_1"/>
<evidence type="ECO:0000256" key="1">
    <source>
        <dbReference type="PROSITE-ProRule" id="PRU00047"/>
    </source>
</evidence>
<dbReference type="Pfam" id="PF00098">
    <property type="entry name" value="zf-CCHC"/>
    <property type="match status" value="1"/>
</dbReference>
<reference evidence="5" key="1">
    <citation type="journal article" date="2011" name="Nature">
        <title>Genome sequence and analysis of the tuber crop potato.</title>
        <authorList>
            <consortium name="The Potato Genome Sequencing Consortium"/>
        </authorList>
    </citation>
    <scope>NUCLEOTIDE SEQUENCE [LARGE SCALE GENOMIC DNA]</scope>
    <source>
        <strain evidence="5">cv. DM1-3 516 R44</strain>
    </source>
</reference>